<name>A0A9P6XD33_RHIOR</name>
<accession>A0A9P6XD33</accession>
<evidence type="ECO:0000313" key="3">
    <source>
        <dbReference type="Proteomes" id="UP000716291"/>
    </source>
</evidence>
<protein>
    <submittedName>
        <fullName evidence="2">Uncharacterized protein</fullName>
    </submittedName>
</protein>
<dbReference type="EMBL" id="JAANQT010000440">
    <property type="protein sequence ID" value="KAG1310991.1"/>
    <property type="molecule type" value="Genomic_DNA"/>
</dbReference>
<keyword evidence="3" id="KW-1185">Reference proteome</keyword>
<feature type="region of interest" description="Disordered" evidence="1">
    <location>
        <begin position="96"/>
        <end position="120"/>
    </location>
</feature>
<evidence type="ECO:0000313" key="2">
    <source>
        <dbReference type="EMBL" id="KAG1310991.1"/>
    </source>
</evidence>
<reference evidence="2" key="1">
    <citation type="journal article" date="2020" name="Microb. Genom.">
        <title>Genetic diversity of clinical and environmental Mucorales isolates obtained from an investigation of mucormycosis cases among solid organ transplant recipients.</title>
        <authorList>
            <person name="Nguyen M.H."/>
            <person name="Kaul D."/>
            <person name="Muto C."/>
            <person name="Cheng S.J."/>
            <person name="Richter R.A."/>
            <person name="Bruno V.M."/>
            <person name="Liu G."/>
            <person name="Beyhan S."/>
            <person name="Sundermann A.J."/>
            <person name="Mounaud S."/>
            <person name="Pasculle A.W."/>
            <person name="Nierman W.C."/>
            <person name="Driscoll E."/>
            <person name="Cumbie R."/>
            <person name="Clancy C.J."/>
            <person name="Dupont C.L."/>
        </authorList>
    </citation>
    <scope>NUCLEOTIDE SEQUENCE</scope>
    <source>
        <strain evidence="2">GL11</strain>
    </source>
</reference>
<comment type="caution">
    <text evidence="2">The sequence shown here is derived from an EMBL/GenBank/DDBJ whole genome shotgun (WGS) entry which is preliminary data.</text>
</comment>
<evidence type="ECO:0000256" key="1">
    <source>
        <dbReference type="SAM" id="MobiDB-lite"/>
    </source>
</evidence>
<dbReference type="AlphaFoldDB" id="A0A9P6XD33"/>
<feature type="region of interest" description="Disordered" evidence="1">
    <location>
        <begin position="31"/>
        <end position="61"/>
    </location>
</feature>
<proteinExistence type="predicted"/>
<sequence>MDRNVTDHKIDTIINSFELYVEDNSDDDFQPVVTARKRKSRENASQSESQKRLKGKGKATDSEVTTTAVTILMHLSSKDPFLGELTKSAFHITKSTSAAVESSATASKTSLTSPKPSKPVSAAFKSAATSVKSSFCPVPVDKANDIKEGPKKISKRVMTIKTTFQGTLEIDGVGVSIIKQNTDTRNSPKPNTEKNVDGNQTEHIEGLGQADLKSTEGKCVLIDPGRRDLMYCMKETSTVEEKQTLIFTKNNRSKCSRHFRYLRKRTQPFVVQKAEAILSRSESNSVDLKKFVQYIKTRASVKNTLYEYYGNETTKSKHISLNLSLTLKSTKNVISQLYATYLQTMLQQKHISERLDDSEKSKVLELAKEMCRRPQQSNYKKTISTALEKLQLLPFRKLKFSSKLFFDQNDQKLVRSLKAKFDQDAVLVFGDWSAPNVKYQEPTRSKGLIRMLKKNGFVVYLINEYKTSSHCPTCENELEKFKTVPNPRPYQRKKKPDVLCNGLLRNKKKALESRSNSRIEFSQDPK</sequence>
<dbReference type="Proteomes" id="UP000716291">
    <property type="component" value="Unassembled WGS sequence"/>
</dbReference>
<organism evidence="2 3">
    <name type="scientific">Rhizopus oryzae</name>
    <name type="common">Mucormycosis agent</name>
    <name type="synonym">Rhizopus arrhizus var. delemar</name>
    <dbReference type="NCBI Taxonomy" id="64495"/>
    <lineage>
        <taxon>Eukaryota</taxon>
        <taxon>Fungi</taxon>
        <taxon>Fungi incertae sedis</taxon>
        <taxon>Mucoromycota</taxon>
        <taxon>Mucoromycotina</taxon>
        <taxon>Mucoromycetes</taxon>
        <taxon>Mucorales</taxon>
        <taxon>Mucorineae</taxon>
        <taxon>Rhizopodaceae</taxon>
        <taxon>Rhizopus</taxon>
    </lineage>
</organism>
<gene>
    <name evidence="2" type="ORF">G6F64_004146</name>
</gene>